<evidence type="ECO:0000313" key="3">
    <source>
        <dbReference type="EMBL" id="GAA6166819.1"/>
    </source>
</evidence>
<dbReference type="PANTHER" id="PTHR16222">
    <property type="entry name" value="ADP-RIBOSYLGLYCOHYDROLASE"/>
    <property type="match status" value="1"/>
</dbReference>
<proteinExistence type="inferred from homology"/>
<dbReference type="InterPro" id="IPR050792">
    <property type="entry name" value="ADP-ribosylglycohydrolase"/>
</dbReference>
<organism evidence="3 4">
    <name type="scientific">Sessilibacter corallicola</name>
    <dbReference type="NCBI Taxonomy" id="2904075"/>
    <lineage>
        <taxon>Bacteria</taxon>
        <taxon>Pseudomonadati</taxon>
        <taxon>Pseudomonadota</taxon>
        <taxon>Gammaproteobacteria</taxon>
        <taxon>Cellvibrionales</taxon>
        <taxon>Cellvibrionaceae</taxon>
        <taxon>Sessilibacter</taxon>
    </lineage>
</organism>
<dbReference type="Proteomes" id="UP001465153">
    <property type="component" value="Unassembled WGS sequence"/>
</dbReference>
<dbReference type="SUPFAM" id="SSF101478">
    <property type="entry name" value="ADP-ribosylglycohydrolase"/>
    <property type="match status" value="1"/>
</dbReference>
<sequence length="312" mass="34019">MGNLFKLLNESAHVMHIDQYQGCFLGLALGDTLGAPYEGGPLERLLWKSIGKTKDGKLRYTDDTQMSIDIAASFLKHNAINQDHLALTFAESYQWSRGYGPSAAKLLTLIKKGVHWRETNTKKFKLGSFGNGAAMRAPILALCFPNNVSDMLDNVVKSAEITHAHPLGIEGAKLVALTTQHALLNSSNNKIIEDLLLYSDTDIYKKKIKTCADLINQSSINTKTVKSTLGNGMAAQESSITAIYFALKFRKSNFETMLQSIFKLGGDVDTICAMAGAIWGAANGCRSLLNQAELIEGGTQVLELAEKLFAKI</sequence>
<evidence type="ECO:0000256" key="1">
    <source>
        <dbReference type="ARBA" id="ARBA00010702"/>
    </source>
</evidence>
<keyword evidence="4" id="KW-1185">Reference proteome</keyword>
<dbReference type="EMBL" id="BAABWN010000002">
    <property type="protein sequence ID" value="GAA6166819.1"/>
    <property type="molecule type" value="Genomic_DNA"/>
</dbReference>
<dbReference type="Pfam" id="PF03747">
    <property type="entry name" value="ADP_ribosyl_GH"/>
    <property type="match status" value="1"/>
</dbReference>
<dbReference type="PANTHER" id="PTHR16222:SF24">
    <property type="entry name" value="ADP-RIBOSYLHYDROLASE ARH3"/>
    <property type="match status" value="1"/>
</dbReference>
<evidence type="ECO:0000313" key="4">
    <source>
        <dbReference type="Proteomes" id="UP001465153"/>
    </source>
</evidence>
<comment type="caution">
    <text evidence="3">The sequence shown here is derived from an EMBL/GenBank/DDBJ whole genome shotgun (WGS) entry which is preliminary data.</text>
</comment>
<protein>
    <submittedName>
        <fullName evidence="3">ADP-ribosylglycohydrolase family protein</fullName>
    </submittedName>
</protein>
<reference evidence="3 4" key="1">
    <citation type="submission" date="2024-04" db="EMBL/GenBank/DDBJ databases">
        <title>Draft genome sequence of Sessilibacter corallicola NBRC 116591.</title>
        <authorList>
            <person name="Miyakawa T."/>
            <person name="Kusuya Y."/>
            <person name="Miura T."/>
        </authorList>
    </citation>
    <scope>NUCLEOTIDE SEQUENCE [LARGE SCALE GENOMIC DNA]</scope>
    <source>
        <strain evidence="3 4">KU-00831-HH</strain>
    </source>
</reference>
<keyword evidence="2" id="KW-0378">Hydrolase</keyword>
<dbReference type="InterPro" id="IPR036705">
    <property type="entry name" value="Ribosyl_crysJ1_sf"/>
</dbReference>
<name>A0ABQ0A592_9GAMM</name>
<evidence type="ECO:0000256" key="2">
    <source>
        <dbReference type="ARBA" id="ARBA00022801"/>
    </source>
</evidence>
<dbReference type="InterPro" id="IPR005502">
    <property type="entry name" value="Ribosyl_crysJ1"/>
</dbReference>
<accession>A0ABQ0A592</accession>
<comment type="similarity">
    <text evidence="1">Belongs to the ADP-ribosylglycohydrolase family.</text>
</comment>
<dbReference type="Gene3D" id="1.10.4080.10">
    <property type="entry name" value="ADP-ribosylation/Crystallin J1"/>
    <property type="match status" value="1"/>
</dbReference>
<gene>
    <name evidence="3" type="ORF">NBRC116591_06290</name>
</gene>